<dbReference type="GO" id="GO:0005737">
    <property type="term" value="C:cytoplasm"/>
    <property type="evidence" value="ECO:0007669"/>
    <property type="project" value="TreeGrafter"/>
</dbReference>
<dbReference type="OrthoDB" id="424465at2759"/>
<evidence type="ECO:0000256" key="5">
    <source>
        <dbReference type="ARBA" id="ARBA00022964"/>
    </source>
</evidence>
<dbReference type="AlphaFoldDB" id="A0A8S1K7B1"/>
<evidence type="ECO:0000313" key="14">
    <source>
        <dbReference type="Proteomes" id="UP000692954"/>
    </source>
</evidence>
<dbReference type="PROSITE" id="PS51184">
    <property type="entry name" value="JMJC"/>
    <property type="match status" value="1"/>
</dbReference>
<dbReference type="InterPro" id="IPR003347">
    <property type="entry name" value="JmjC_dom"/>
</dbReference>
<comment type="subcellular location">
    <subcellularLocation>
        <location evidence="2">Nucleus</location>
    </subcellularLocation>
</comment>
<keyword evidence="5" id="KW-0223">Dioxygenase</keyword>
<dbReference type="GO" id="GO:0033749">
    <property type="term" value="F:histone H4R3 demethylase activity"/>
    <property type="evidence" value="ECO:0007669"/>
    <property type="project" value="TreeGrafter"/>
</dbReference>
<dbReference type="PANTHER" id="PTHR12480:SF32">
    <property type="entry name" value="BIFUNCTIONAL ARGININE DEMETHYLASE AND LYSYL-HYDROXYLASE JMJD6"/>
    <property type="match status" value="1"/>
</dbReference>
<evidence type="ECO:0000256" key="6">
    <source>
        <dbReference type="ARBA" id="ARBA00023002"/>
    </source>
</evidence>
<evidence type="ECO:0000256" key="3">
    <source>
        <dbReference type="ARBA" id="ARBA00022723"/>
    </source>
</evidence>
<name>A0A8S1K7B1_9CILI</name>
<dbReference type="Proteomes" id="UP000692954">
    <property type="component" value="Unassembled WGS sequence"/>
</dbReference>
<dbReference type="EMBL" id="CAJJDN010000005">
    <property type="protein sequence ID" value="CAD8051350.1"/>
    <property type="molecule type" value="Genomic_DNA"/>
</dbReference>
<sequence>MNQSQKQYEFKNVNELKTFLKYNQRESNQYEQIFNDLLHEKLQEFPNKFDNSLSLQEFQIKYDSKIPIVIKGLDIDWDNWNWNYLIQNYSEYYFRCAIDDDGNYLKLKFDQYIQYLRDNDDYNPFYIFDGDIPENMLNQYKIPYLFPQDYLSYLKQKRPQYRWILCGPKKSGSMIHVDPYETSAWNCVVLGKKRWIMFPPTIDKNIVKGKTLINKEALLNINNPIDYFSIIVPLVKKYCDQQNILYYDFIQDKHDTVYVPNGWWHAVLNIEDCVAVTQNYVNDQNFDQFWMAFNKENPTLSQQFQTNVQQDNLELYQKILILNSKYNIQIKSLQQDDNISEQDSLDEFQNQFD</sequence>
<feature type="domain" description="JmjC" evidence="12">
    <location>
        <begin position="131"/>
        <end position="297"/>
    </location>
</feature>
<evidence type="ECO:0000256" key="1">
    <source>
        <dbReference type="ARBA" id="ARBA00001954"/>
    </source>
</evidence>
<evidence type="ECO:0000256" key="9">
    <source>
        <dbReference type="ARBA" id="ARBA00023163"/>
    </source>
</evidence>
<gene>
    <name evidence="13" type="ORF">PSON_ATCC_30995.1.T0050530</name>
</gene>
<evidence type="ECO:0000259" key="12">
    <source>
        <dbReference type="PROSITE" id="PS51184"/>
    </source>
</evidence>
<evidence type="ECO:0000256" key="11">
    <source>
        <dbReference type="ARBA" id="ARBA00038068"/>
    </source>
</evidence>
<dbReference type="Pfam" id="PF02373">
    <property type="entry name" value="JmjC"/>
    <property type="match status" value="1"/>
</dbReference>
<keyword evidence="10" id="KW-0539">Nucleus</keyword>
<keyword evidence="9" id="KW-0804">Transcription</keyword>
<keyword evidence="14" id="KW-1185">Reference proteome</keyword>
<dbReference type="SMART" id="SM00558">
    <property type="entry name" value="JmjC"/>
    <property type="match status" value="1"/>
</dbReference>
<proteinExistence type="inferred from homology"/>
<evidence type="ECO:0000313" key="13">
    <source>
        <dbReference type="EMBL" id="CAD8051350.1"/>
    </source>
</evidence>
<evidence type="ECO:0000256" key="8">
    <source>
        <dbReference type="ARBA" id="ARBA00023015"/>
    </source>
</evidence>
<dbReference type="GO" id="GO:0106140">
    <property type="term" value="F:P-TEFb complex binding"/>
    <property type="evidence" value="ECO:0007669"/>
    <property type="project" value="TreeGrafter"/>
</dbReference>
<accession>A0A8S1K7B1</accession>
<dbReference type="GO" id="GO:0005634">
    <property type="term" value="C:nucleus"/>
    <property type="evidence" value="ECO:0007669"/>
    <property type="project" value="UniProtKB-SubCell"/>
</dbReference>
<dbReference type="PANTHER" id="PTHR12480">
    <property type="entry name" value="ARGININE DEMETHYLASE AND LYSYL-HYDROXYLASE JMJD"/>
    <property type="match status" value="1"/>
</dbReference>
<keyword evidence="6" id="KW-0560">Oxidoreductase</keyword>
<comment type="caution">
    <text evidence="13">The sequence shown here is derived from an EMBL/GenBank/DDBJ whole genome shotgun (WGS) entry which is preliminary data.</text>
</comment>
<comment type="similarity">
    <text evidence="11">Belongs to the JMJD6 family.</text>
</comment>
<keyword evidence="7" id="KW-0408">Iron</keyword>
<keyword evidence="8" id="KW-0805">Transcription regulation</keyword>
<evidence type="ECO:0000256" key="4">
    <source>
        <dbReference type="ARBA" id="ARBA00022853"/>
    </source>
</evidence>
<comment type="cofactor">
    <cofactor evidence="1">
        <name>Fe(2+)</name>
        <dbReference type="ChEBI" id="CHEBI:29033"/>
    </cofactor>
</comment>
<dbReference type="InterPro" id="IPR050910">
    <property type="entry name" value="JMJD6_ArgDemeth/LysHydrox"/>
</dbReference>
<evidence type="ECO:0000256" key="7">
    <source>
        <dbReference type="ARBA" id="ARBA00023004"/>
    </source>
</evidence>
<keyword evidence="4" id="KW-0156">Chromatin regulator</keyword>
<protein>
    <recommendedName>
        <fullName evidence="12">JmjC domain-containing protein</fullName>
    </recommendedName>
</protein>
<reference evidence="13" key="1">
    <citation type="submission" date="2021-01" db="EMBL/GenBank/DDBJ databases">
        <authorList>
            <consortium name="Genoscope - CEA"/>
            <person name="William W."/>
        </authorList>
    </citation>
    <scope>NUCLEOTIDE SEQUENCE</scope>
</reference>
<evidence type="ECO:0000256" key="10">
    <source>
        <dbReference type="ARBA" id="ARBA00023242"/>
    </source>
</evidence>
<evidence type="ECO:0000256" key="2">
    <source>
        <dbReference type="ARBA" id="ARBA00004123"/>
    </source>
</evidence>
<dbReference type="GO" id="GO:0046872">
    <property type="term" value="F:metal ion binding"/>
    <property type="evidence" value="ECO:0007669"/>
    <property type="project" value="UniProtKB-KW"/>
</dbReference>
<keyword evidence="3" id="KW-0479">Metal-binding</keyword>
<organism evidence="13 14">
    <name type="scientific">Paramecium sonneborni</name>
    <dbReference type="NCBI Taxonomy" id="65129"/>
    <lineage>
        <taxon>Eukaryota</taxon>
        <taxon>Sar</taxon>
        <taxon>Alveolata</taxon>
        <taxon>Ciliophora</taxon>
        <taxon>Intramacronucleata</taxon>
        <taxon>Oligohymenophorea</taxon>
        <taxon>Peniculida</taxon>
        <taxon>Parameciidae</taxon>
        <taxon>Paramecium</taxon>
    </lineage>
</organism>